<dbReference type="InterPro" id="IPR003615">
    <property type="entry name" value="HNH_nuc"/>
</dbReference>
<organism evidence="3 4">
    <name type="scientific">Myceligenerans indicum</name>
    <dbReference type="NCBI Taxonomy" id="2593663"/>
    <lineage>
        <taxon>Bacteria</taxon>
        <taxon>Bacillati</taxon>
        <taxon>Actinomycetota</taxon>
        <taxon>Actinomycetes</taxon>
        <taxon>Micrococcales</taxon>
        <taxon>Promicromonosporaceae</taxon>
        <taxon>Myceligenerans</taxon>
    </lineage>
</organism>
<name>A0ABS1LEQ7_9MICO</name>
<feature type="region of interest" description="Disordered" evidence="1">
    <location>
        <begin position="538"/>
        <end position="562"/>
    </location>
</feature>
<sequence>MPSHTRARVEVALPWGSREDLSRGWSQRPLGGEGLIALLAQVGVEPGPWLAEVLEALIAPEGPGDLERLDAVELAALAAGAERLTAWAQALQARAAAALVGSQGGVLALDQAETVLKDRLKVTAREGGAVVRRADRCVRFPEVLAALEAGRIDVRKADTLLGAGAELTDEERAAAIQVLLPEASRRTWCWLSEQLNALANRLHGGGEEWEQAAERSNVWLETAAPGMALLTALMPAKDAARVFNAVQAGADQLLRQPGRRRRRGQARAAALTSLVTGRMVPHLIEEGGGEPAGGAPDGLRVPIAEPGVLVPPVRDTDLVPVPAEEDGVASTVPAPVEAGVVVRAVEVPATVNVTVPASVLAAPGGDTPGILDLLGPIPAETAREIAGEGVWHRLVTDPVTGILTDYSTAGYRPPDRLRQAVQVRDGFCAHAGCDRPATRCDLDHIDPFDPDRREAPGDPGQTRAGNLHALCRRHHNLKTHAGWHVERDPVTGTETWTAPGGHTEVYRPDPVDPAARYSLTAGIHADPVPEVPGGLTLACPPTGPAAGQQPAEPPDGDVELPF</sequence>
<reference evidence="3 4" key="1">
    <citation type="journal article" date="2021" name="Arch. Microbiol.">
        <title>Myceligenerans indicum sp. nov., an actinobacterium isolated from mangrove sediment of Sundarbans, India.</title>
        <authorList>
            <person name="Asha K."/>
            <person name="Bhadury P."/>
        </authorList>
    </citation>
    <scope>NUCLEOTIDE SEQUENCE [LARGE SCALE GENOMIC DNA]</scope>
    <source>
        <strain evidence="3 4">I2</strain>
    </source>
</reference>
<evidence type="ECO:0000259" key="2">
    <source>
        <dbReference type="Pfam" id="PF02720"/>
    </source>
</evidence>
<evidence type="ECO:0000313" key="3">
    <source>
        <dbReference type="EMBL" id="MBL0884746.1"/>
    </source>
</evidence>
<dbReference type="Pfam" id="PF02720">
    <property type="entry name" value="DUF222"/>
    <property type="match status" value="1"/>
</dbReference>
<feature type="compositionally biased region" description="Low complexity" evidence="1">
    <location>
        <begin position="538"/>
        <end position="550"/>
    </location>
</feature>
<dbReference type="EMBL" id="JABBYC010000001">
    <property type="protein sequence ID" value="MBL0884746.1"/>
    <property type="molecule type" value="Genomic_DNA"/>
</dbReference>
<evidence type="ECO:0000313" key="4">
    <source>
        <dbReference type="Proteomes" id="UP000675409"/>
    </source>
</evidence>
<dbReference type="CDD" id="cd00085">
    <property type="entry name" value="HNHc"/>
    <property type="match status" value="1"/>
</dbReference>
<protein>
    <submittedName>
        <fullName evidence="3">DUF222 domain-containing protein</fullName>
    </submittedName>
</protein>
<comment type="caution">
    <text evidence="3">The sequence shown here is derived from an EMBL/GenBank/DDBJ whole genome shotgun (WGS) entry which is preliminary data.</text>
</comment>
<gene>
    <name evidence="3" type="ORF">HGK34_00365</name>
</gene>
<proteinExistence type="predicted"/>
<feature type="domain" description="DUF222" evidence="2">
    <location>
        <begin position="74"/>
        <end position="276"/>
    </location>
</feature>
<dbReference type="RefSeq" id="WP_201844581.1">
    <property type="nucleotide sequence ID" value="NZ_JABBYC010000001.1"/>
</dbReference>
<evidence type="ECO:0000256" key="1">
    <source>
        <dbReference type="SAM" id="MobiDB-lite"/>
    </source>
</evidence>
<accession>A0ABS1LEQ7</accession>
<keyword evidence="4" id="KW-1185">Reference proteome</keyword>
<dbReference type="Proteomes" id="UP000675409">
    <property type="component" value="Unassembled WGS sequence"/>
</dbReference>
<dbReference type="InterPro" id="IPR003870">
    <property type="entry name" value="DUF222"/>
</dbReference>